<dbReference type="Gene3D" id="3.30.200.20">
    <property type="entry name" value="Phosphorylase Kinase, domain 1"/>
    <property type="match status" value="2"/>
</dbReference>
<reference evidence="15" key="1">
    <citation type="submission" date="2019-07" db="EMBL/GenBank/DDBJ databases">
        <title>Annotation for the trematode Paragonimus miyazaki's.</title>
        <authorList>
            <person name="Choi Y.-J."/>
        </authorList>
    </citation>
    <scope>NUCLEOTIDE SEQUENCE</scope>
    <source>
        <strain evidence="15">Japan</strain>
    </source>
</reference>
<keyword evidence="2" id="KW-0597">Phosphoprotein</keyword>
<comment type="similarity">
    <text evidence="9">Belongs to the protein kinase superfamily. Alpha-type protein kinase family.</text>
</comment>
<keyword evidence="7" id="KW-0067">ATP-binding</keyword>
<dbReference type="InterPro" id="IPR011009">
    <property type="entry name" value="Kinase-like_dom_sf"/>
</dbReference>
<evidence type="ECO:0000256" key="13">
    <source>
        <dbReference type="SAM" id="MobiDB-lite"/>
    </source>
</evidence>
<dbReference type="PANTHER" id="PTHR45992:SF2">
    <property type="entry name" value="EUKARYOTIC ELONGATION FACTOR 2 KINASE"/>
    <property type="match status" value="1"/>
</dbReference>
<dbReference type="EMBL" id="JTDE01021962">
    <property type="protein sequence ID" value="KAF7232244.1"/>
    <property type="molecule type" value="Genomic_DNA"/>
</dbReference>
<keyword evidence="3" id="KW-0808">Transferase</keyword>
<dbReference type="InterPro" id="IPR051852">
    <property type="entry name" value="Alpha-type_PK"/>
</dbReference>
<evidence type="ECO:0000256" key="8">
    <source>
        <dbReference type="ARBA" id="ARBA00022860"/>
    </source>
</evidence>
<dbReference type="PANTHER" id="PTHR45992">
    <property type="entry name" value="EUKARYOTIC ELONGATION FACTOR 2 KINASE-RELATED"/>
    <property type="match status" value="1"/>
</dbReference>
<dbReference type="SMART" id="SM00811">
    <property type="entry name" value="Alpha_kinase"/>
    <property type="match status" value="1"/>
</dbReference>
<dbReference type="EC" id="2.7.11.20" evidence="10"/>
<dbReference type="PROSITE" id="PS51158">
    <property type="entry name" value="ALPHA_KINASE"/>
    <property type="match status" value="1"/>
</dbReference>
<dbReference type="InterPro" id="IPR047588">
    <property type="entry name" value="eEF2K_a_kinase_dom"/>
</dbReference>
<dbReference type="OrthoDB" id="301415at2759"/>
<keyword evidence="5" id="KW-0418">Kinase</keyword>
<dbReference type="InterPro" id="IPR004166">
    <property type="entry name" value="a-kinase_dom"/>
</dbReference>
<gene>
    <name evidence="15" type="ORF">EG68_09451</name>
</gene>
<evidence type="ECO:0000256" key="4">
    <source>
        <dbReference type="ARBA" id="ARBA00022741"/>
    </source>
</evidence>
<feature type="domain" description="Alpha-type protein kinase" evidence="14">
    <location>
        <begin position="102"/>
        <end position="312"/>
    </location>
</feature>
<organism evidence="15 16">
    <name type="scientific">Paragonimus skrjabini miyazakii</name>
    <dbReference type="NCBI Taxonomy" id="59628"/>
    <lineage>
        <taxon>Eukaryota</taxon>
        <taxon>Metazoa</taxon>
        <taxon>Spiralia</taxon>
        <taxon>Lophotrochozoa</taxon>
        <taxon>Platyhelminthes</taxon>
        <taxon>Trematoda</taxon>
        <taxon>Digenea</taxon>
        <taxon>Plagiorchiida</taxon>
        <taxon>Troglotremata</taxon>
        <taxon>Troglotrematidae</taxon>
        <taxon>Paragonimus</taxon>
    </lineage>
</organism>
<dbReference type="GO" id="GO:0005524">
    <property type="term" value="F:ATP binding"/>
    <property type="evidence" value="ECO:0007669"/>
    <property type="project" value="UniProtKB-KW"/>
</dbReference>
<sequence length="703" mass="78664">MMEGESLDDSGVCFSPDDVFTAFADFRISDKINLAKTDRRKFSVKELKILRSEIGTTCLRSNNRERIIGLWRTAYAMVLRRGDPWAKFEFDKLPVETAKRYRYSAVKAQWVEDTVRVRIEQKSFGRGAMRECFRVKKLSNFTQSEEWSHAANFVAKRYIDHVEPRVYFDDVRLQMDAKLWAEEFSRQPAILKKVDIAQMCVLEFVNRPEKPLYHLEHFIEGTYRKYNSNSGFVDETARNTPQAFSHFTFEQSGHRLIVVDIQGVGDLWTDPQIHTADGQAYGDGNLGIRGMALFFHTHRCNPLCEALDLGTFDLHPGEQLASSLIPHPAESPAVGFKNRNVNGNSLDASNFPFGSTLAIPRSRRNFSRRLRSETSEVEVTATATGEEGIFIDPNDFSEVHSLPAEPIAFLPLCSPVVSRALLTSREKRLGLGFGHGDSKDVSDSASPGDMGFRSGGSPRDGDSAFVSLSPGEIQNDSGVFFGQSTPAMQIRIQRRRALTDDSFSDLAEEGTHVTWHQSPQVLGKKASLRSTTTSIQESETRHYFDARRADRRSSSVSAVRGEDADVLGAIHHELARLHAAGRFAPAQQHSAAGMHKNGTDRNVSALGSGAGADVLAALRKPENINWEAVLFHEEQAAMLNCFEAIECMAQYYLGLAINGPLECCPIPVGVVFRLILLFSTFFLPDHFDHPTMYPDRTFVAFRY</sequence>
<evidence type="ECO:0000256" key="5">
    <source>
        <dbReference type="ARBA" id="ARBA00022777"/>
    </source>
</evidence>
<protein>
    <recommendedName>
        <fullName evidence="11">Eukaryotic elongation factor 2 kinase</fullName>
        <ecNumber evidence="10">2.7.11.20</ecNumber>
    </recommendedName>
    <alternativeName>
        <fullName evidence="12">Calcium/calmodulin-dependent eukaryotic elongation factor 2 kinase</fullName>
    </alternativeName>
</protein>
<evidence type="ECO:0000259" key="14">
    <source>
        <dbReference type="PROSITE" id="PS51158"/>
    </source>
</evidence>
<dbReference type="GO" id="GO:0031037">
    <property type="term" value="P:myosin II filament disassembly"/>
    <property type="evidence" value="ECO:0007669"/>
    <property type="project" value="TreeGrafter"/>
</dbReference>
<dbReference type="GO" id="GO:1903013">
    <property type="term" value="P:response to differentiation-inducing factor 1"/>
    <property type="evidence" value="ECO:0007669"/>
    <property type="project" value="TreeGrafter"/>
</dbReference>
<dbReference type="GO" id="GO:0004686">
    <property type="term" value="F:elongation factor-2 kinase activity"/>
    <property type="evidence" value="ECO:0007669"/>
    <property type="project" value="UniProtKB-EC"/>
</dbReference>
<evidence type="ECO:0000313" key="16">
    <source>
        <dbReference type="Proteomes" id="UP000822476"/>
    </source>
</evidence>
<dbReference type="FunFam" id="3.20.200.10:FF:000002">
    <property type="entry name" value="Eukaryotic elongation factor 2 kinase"/>
    <property type="match status" value="1"/>
</dbReference>
<evidence type="ECO:0000313" key="15">
    <source>
        <dbReference type="EMBL" id="KAF7232244.1"/>
    </source>
</evidence>
<evidence type="ECO:0000256" key="12">
    <source>
        <dbReference type="ARBA" id="ARBA00078015"/>
    </source>
</evidence>
<keyword evidence="4" id="KW-0547">Nucleotide-binding</keyword>
<evidence type="ECO:0000256" key="6">
    <source>
        <dbReference type="ARBA" id="ARBA00022837"/>
    </source>
</evidence>
<evidence type="ECO:0000256" key="1">
    <source>
        <dbReference type="ARBA" id="ARBA00022527"/>
    </source>
</evidence>
<dbReference type="SUPFAM" id="SSF56112">
    <property type="entry name" value="Protein kinase-like (PK-like)"/>
    <property type="match status" value="1"/>
</dbReference>
<evidence type="ECO:0000256" key="10">
    <source>
        <dbReference type="ARBA" id="ARBA00066872"/>
    </source>
</evidence>
<dbReference type="CDD" id="cd16967">
    <property type="entry name" value="Alpha_kinase_eEF2K"/>
    <property type="match status" value="1"/>
</dbReference>
<keyword evidence="16" id="KW-1185">Reference proteome</keyword>
<accession>A0A8S9YHY4</accession>
<evidence type="ECO:0000256" key="7">
    <source>
        <dbReference type="ARBA" id="ARBA00022840"/>
    </source>
</evidence>
<evidence type="ECO:0000256" key="9">
    <source>
        <dbReference type="ARBA" id="ARBA00061584"/>
    </source>
</evidence>
<comment type="caution">
    <text evidence="15">The sequence shown here is derived from an EMBL/GenBank/DDBJ whole genome shotgun (WGS) entry which is preliminary data.</text>
</comment>
<evidence type="ECO:0000256" key="3">
    <source>
        <dbReference type="ARBA" id="ARBA00022679"/>
    </source>
</evidence>
<dbReference type="GO" id="GO:0005516">
    <property type="term" value="F:calmodulin binding"/>
    <property type="evidence" value="ECO:0007669"/>
    <property type="project" value="UniProtKB-KW"/>
</dbReference>
<evidence type="ECO:0000256" key="11">
    <source>
        <dbReference type="ARBA" id="ARBA00067847"/>
    </source>
</evidence>
<keyword evidence="1" id="KW-0723">Serine/threonine-protein kinase</keyword>
<dbReference type="Pfam" id="PF02816">
    <property type="entry name" value="Alpha_kinase"/>
    <property type="match status" value="1"/>
</dbReference>
<keyword evidence="6" id="KW-0106">Calcium</keyword>
<dbReference type="FunFam" id="3.30.200.20:FF:000336">
    <property type="entry name" value="Eukaryotic elongation factor 2 kinase"/>
    <property type="match status" value="1"/>
</dbReference>
<keyword evidence="8" id="KW-0112">Calmodulin-binding</keyword>
<feature type="region of interest" description="Disordered" evidence="13">
    <location>
        <begin position="432"/>
        <end position="463"/>
    </location>
</feature>
<dbReference type="Proteomes" id="UP000822476">
    <property type="component" value="Unassembled WGS sequence"/>
</dbReference>
<proteinExistence type="inferred from homology"/>
<name>A0A8S9YHY4_9TREM</name>
<dbReference type="Gene3D" id="3.20.200.10">
    <property type="entry name" value="MHCK/EF2 kinase"/>
    <property type="match status" value="1"/>
</dbReference>
<dbReference type="AlphaFoldDB" id="A0A8S9YHY4"/>
<evidence type="ECO:0000256" key="2">
    <source>
        <dbReference type="ARBA" id="ARBA00022553"/>
    </source>
</evidence>